<evidence type="ECO:0000256" key="7">
    <source>
        <dbReference type="SAM" id="MobiDB-lite"/>
    </source>
</evidence>
<dbReference type="PRINTS" id="PR00773">
    <property type="entry name" value="GRPEPROTEIN"/>
</dbReference>
<evidence type="ECO:0000313" key="8">
    <source>
        <dbReference type="EMBL" id="MPM26012.1"/>
    </source>
</evidence>
<feature type="region of interest" description="Disordered" evidence="7">
    <location>
        <begin position="1"/>
        <end position="51"/>
    </location>
</feature>
<proteinExistence type="inferred from homology"/>
<comment type="subcellular location">
    <subcellularLocation>
        <location evidence="1">Cytoplasm</location>
    </subcellularLocation>
</comment>
<dbReference type="NCBIfam" id="NF010738">
    <property type="entry name" value="PRK14140.1"/>
    <property type="match status" value="1"/>
</dbReference>
<dbReference type="InterPro" id="IPR013805">
    <property type="entry name" value="GrpE_CC"/>
</dbReference>
<comment type="caution">
    <text evidence="8">The sequence shown here is derived from an EMBL/GenBank/DDBJ whole genome shotgun (WGS) entry which is preliminary data.</text>
</comment>
<gene>
    <name evidence="8" type="primary">grpE_23</name>
    <name evidence="8" type="ORF">SDC9_72513</name>
</gene>
<comment type="subunit">
    <text evidence="3">Homodimer.</text>
</comment>
<evidence type="ECO:0000256" key="6">
    <source>
        <dbReference type="ARBA" id="ARBA00023186"/>
    </source>
</evidence>
<dbReference type="PANTHER" id="PTHR21237:SF23">
    <property type="entry name" value="GRPE PROTEIN HOMOLOG, MITOCHONDRIAL"/>
    <property type="match status" value="1"/>
</dbReference>
<dbReference type="HAMAP" id="MF_01151">
    <property type="entry name" value="GrpE"/>
    <property type="match status" value="1"/>
</dbReference>
<name>A0A644YBL8_9ZZZZ</name>
<feature type="compositionally biased region" description="Polar residues" evidence="7">
    <location>
        <begin position="25"/>
        <end position="36"/>
    </location>
</feature>
<comment type="similarity">
    <text evidence="2">Belongs to the GrpE family.</text>
</comment>
<keyword evidence="6" id="KW-0143">Chaperone</keyword>
<reference evidence="8" key="1">
    <citation type="submission" date="2019-08" db="EMBL/GenBank/DDBJ databases">
        <authorList>
            <person name="Kucharzyk K."/>
            <person name="Murdoch R.W."/>
            <person name="Higgins S."/>
            <person name="Loffler F."/>
        </authorList>
    </citation>
    <scope>NUCLEOTIDE SEQUENCE</scope>
</reference>
<dbReference type="FunFam" id="2.30.22.10:FF:000001">
    <property type="entry name" value="Protein GrpE"/>
    <property type="match status" value="1"/>
</dbReference>
<dbReference type="SUPFAM" id="SSF58014">
    <property type="entry name" value="Coiled-coil domain of nucleotide exchange factor GrpE"/>
    <property type="match status" value="1"/>
</dbReference>
<keyword evidence="5" id="KW-0346">Stress response</keyword>
<evidence type="ECO:0000256" key="2">
    <source>
        <dbReference type="ARBA" id="ARBA00009054"/>
    </source>
</evidence>
<protein>
    <submittedName>
        <fullName evidence="8">Protein GrpE</fullName>
    </submittedName>
</protein>
<sequence length="198" mass="22331">MSKNQQDQPVEEQPKEAVEQEVKSPEQNTQTVQQPEDPTVEAQSAREEKNPLMDALETLKSALSEQEGKYLRLAAEYDNFRKRSQKEKDNLWTDARSETAAAFLPVYDNLERALKQETADEAYAKGVEMTMNQLKLVLEKLGMIEISAVGQKFDPVVHNAVMHVKDEALGENTVAEVFQTGFKMGEKIIRCAMVKVAN</sequence>
<feature type="compositionally biased region" description="Basic and acidic residues" evidence="7">
    <location>
        <begin position="12"/>
        <end position="24"/>
    </location>
</feature>
<dbReference type="GO" id="GO:0051087">
    <property type="term" value="F:protein-folding chaperone binding"/>
    <property type="evidence" value="ECO:0007669"/>
    <property type="project" value="InterPro"/>
</dbReference>
<dbReference type="Pfam" id="PF01025">
    <property type="entry name" value="GrpE"/>
    <property type="match status" value="1"/>
</dbReference>
<dbReference type="Gene3D" id="3.90.20.20">
    <property type="match status" value="1"/>
</dbReference>
<evidence type="ECO:0000256" key="3">
    <source>
        <dbReference type="ARBA" id="ARBA00011738"/>
    </source>
</evidence>
<dbReference type="GO" id="GO:0006457">
    <property type="term" value="P:protein folding"/>
    <property type="evidence" value="ECO:0007669"/>
    <property type="project" value="InterPro"/>
</dbReference>
<dbReference type="InterPro" id="IPR009012">
    <property type="entry name" value="GrpE_head"/>
</dbReference>
<dbReference type="EMBL" id="VSSQ01004628">
    <property type="protein sequence ID" value="MPM26012.1"/>
    <property type="molecule type" value="Genomic_DNA"/>
</dbReference>
<dbReference type="PROSITE" id="PS01071">
    <property type="entry name" value="GRPE"/>
    <property type="match status" value="1"/>
</dbReference>
<dbReference type="GO" id="GO:0042803">
    <property type="term" value="F:protein homodimerization activity"/>
    <property type="evidence" value="ECO:0007669"/>
    <property type="project" value="InterPro"/>
</dbReference>
<dbReference type="CDD" id="cd00446">
    <property type="entry name" value="GrpE"/>
    <property type="match status" value="1"/>
</dbReference>
<accession>A0A644YBL8</accession>
<dbReference type="InterPro" id="IPR000740">
    <property type="entry name" value="GrpE"/>
</dbReference>
<dbReference type="AlphaFoldDB" id="A0A644YBL8"/>
<dbReference type="PANTHER" id="PTHR21237">
    <property type="entry name" value="GRPE PROTEIN"/>
    <property type="match status" value="1"/>
</dbReference>
<dbReference type="GO" id="GO:0051082">
    <property type="term" value="F:unfolded protein binding"/>
    <property type="evidence" value="ECO:0007669"/>
    <property type="project" value="TreeGrafter"/>
</dbReference>
<keyword evidence="4" id="KW-0963">Cytoplasm</keyword>
<evidence type="ECO:0000256" key="1">
    <source>
        <dbReference type="ARBA" id="ARBA00004496"/>
    </source>
</evidence>
<dbReference type="GO" id="GO:0000774">
    <property type="term" value="F:adenyl-nucleotide exchange factor activity"/>
    <property type="evidence" value="ECO:0007669"/>
    <property type="project" value="InterPro"/>
</dbReference>
<evidence type="ECO:0000256" key="4">
    <source>
        <dbReference type="ARBA" id="ARBA00022490"/>
    </source>
</evidence>
<dbReference type="GO" id="GO:0005737">
    <property type="term" value="C:cytoplasm"/>
    <property type="evidence" value="ECO:0007669"/>
    <property type="project" value="UniProtKB-SubCell"/>
</dbReference>
<evidence type="ECO:0000256" key="5">
    <source>
        <dbReference type="ARBA" id="ARBA00023016"/>
    </source>
</evidence>
<dbReference type="Gene3D" id="2.30.22.10">
    <property type="entry name" value="Head domain of nucleotide exchange factor GrpE"/>
    <property type="match status" value="1"/>
</dbReference>
<organism evidence="8">
    <name type="scientific">bioreactor metagenome</name>
    <dbReference type="NCBI Taxonomy" id="1076179"/>
    <lineage>
        <taxon>unclassified sequences</taxon>
        <taxon>metagenomes</taxon>
        <taxon>ecological metagenomes</taxon>
    </lineage>
</organism>
<dbReference type="SUPFAM" id="SSF51064">
    <property type="entry name" value="Head domain of nucleotide exchange factor GrpE"/>
    <property type="match status" value="1"/>
</dbReference>